<evidence type="ECO:0008006" key="3">
    <source>
        <dbReference type="Google" id="ProtNLM"/>
    </source>
</evidence>
<name>A0ABW5X502_9FLAO</name>
<keyword evidence="2" id="KW-1185">Reference proteome</keyword>
<evidence type="ECO:0000313" key="1">
    <source>
        <dbReference type="EMBL" id="MFD2833613.1"/>
    </source>
</evidence>
<proteinExistence type="predicted"/>
<evidence type="ECO:0000313" key="2">
    <source>
        <dbReference type="Proteomes" id="UP001597438"/>
    </source>
</evidence>
<gene>
    <name evidence="1" type="ORF">ACFSYS_09965</name>
</gene>
<dbReference type="SUPFAM" id="SSF51445">
    <property type="entry name" value="(Trans)glycosidases"/>
    <property type="match status" value="1"/>
</dbReference>
<protein>
    <recommendedName>
        <fullName evidence="3">Glycoside hydrolase family 5 domain-containing protein</fullName>
    </recommendedName>
</protein>
<dbReference type="RefSeq" id="WP_251742742.1">
    <property type="nucleotide sequence ID" value="NZ_JBHUOJ010000022.1"/>
</dbReference>
<sequence length="524" mass="59740">MLKKITTSSYLMGLFALLMIGCDKKSSNSTSEQISLLPDNVISSSSDFIGGGVEWSAYPHADAEDAEWGLLMTEEKWNTVFERLDFMQPKIVRVLDQANWRYLEGMDKEGNPVLDFENEEMQALYKLLDYCEKNNIQVILGEWGQPYKVHDTNLNMQNVFTGATDPKWISIIADHLQYLIKEKGYQCIQYYNLVNEPNGYWSSIDGNWEEWKEAVKMLDSAVASRDLDKLKLMGPDSTPYNNEKSIYKGVEWAKQAVLQLNNVLGAYDVHDYPTQEKVRSGEFQEMYSEMIALADSVSHKPFVLGEVGFEKYIEPNISRYNADPYASPDSQMRVYDYDYGVDMADIMAQALNAGFDGVIAWGLDDAMHTNGDTGDKTQLKRWGMWNILGEELTGDKKDEDIRPWFYTWALMTKYFKGEMDIVETSGKLPEMVRFVVGKSSEGDITFSVINNSEEDIELGVDANSFNANGKRFNKYLYSESIRPVDSMGFPIPEKENITLKEGFELKLPSKSVVLFTTYNSQVKS</sequence>
<dbReference type="InterPro" id="IPR017853">
    <property type="entry name" value="GH"/>
</dbReference>
<accession>A0ABW5X502</accession>
<dbReference type="PROSITE" id="PS51257">
    <property type="entry name" value="PROKAR_LIPOPROTEIN"/>
    <property type="match status" value="1"/>
</dbReference>
<dbReference type="Proteomes" id="UP001597438">
    <property type="component" value="Unassembled WGS sequence"/>
</dbReference>
<dbReference type="Gene3D" id="3.20.20.80">
    <property type="entry name" value="Glycosidases"/>
    <property type="match status" value="1"/>
</dbReference>
<reference evidence="2" key="1">
    <citation type="journal article" date="2019" name="Int. J. Syst. Evol. Microbiol.">
        <title>The Global Catalogue of Microorganisms (GCM) 10K type strain sequencing project: providing services to taxonomists for standard genome sequencing and annotation.</title>
        <authorList>
            <consortium name="The Broad Institute Genomics Platform"/>
            <consortium name="The Broad Institute Genome Sequencing Center for Infectious Disease"/>
            <person name="Wu L."/>
            <person name="Ma J."/>
        </authorList>
    </citation>
    <scope>NUCLEOTIDE SEQUENCE [LARGE SCALE GENOMIC DNA]</scope>
    <source>
        <strain evidence="2">KCTC 52925</strain>
    </source>
</reference>
<comment type="caution">
    <text evidence="1">The sequence shown here is derived from an EMBL/GenBank/DDBJ whole genome shotgun (WGS) entry which is preliminary data.</text>
</comment>
<dbReference type="EMBL" id="JBHUOJ010000022">
    <property type="protein sequence ID" value="MFD2833613.1"/>
    <property type="molecule type" value="Genomic_DNA"/>
</dbReference>
<organism evidence="1 2">
    <name type="scientific">Christiangramia antarctica</name>
    <dbReference type="NCBI Taxonomy" id="2058158"/>
    <lineage>
        <taxon>Bacteria</taxon>
        <taxon>Pseudomonadati</taxon>
        <taxon>Bacteroidota</taxon>
        <taxon>Flavobacteriia</taxon>
        <taxon>Flavobacteriales</taxon>
        <taxon>Flavobacteriaceae</taxon>
        <taxon>Christiangramia</taxon>
    </lineage>
</organism>